<proteinExistence type="predicted"/>
<dbReference type="AlphaFoldDB" id="A0AAD9MGX6"/>
<dbReference type="GO" id="GO:0016491">
    <property type="term" value="F:oxidoreductase activity"/>
    <property type="evidence" value="ECO:0007669"/>
    <property type="project" value="UniProtKB-KW"/>
</dbReference>
<dbReference type="CDD" id="cd12164">
    <property type="entry name" value="GDH_like_2"/>
    <property type="match status" value="1"/>
</dbReference>
<organism evidence="4 5">
    <name type="scientific">Prototheca wickerhamii</name>
    <dbReference type="NCBI Taxonomy" id="3111"/>
    <lineage>
        <taxon>Eukaryota</taxon>
        <taxon>Viridiplantae</taxon>
        <taxon>Chlorophyta</taxon>
        <taxon>core chlorophytes</taxon>
        <taxon>Trebouxiophyceae</taxon>
        <taxon>Chlorellales</taxon>
        <taxon>Chlorellaceae</taxon>
        <taxon>Prototheca</taxon>
    </lineage>
</organism>
<sequence length="318" mass="35373">MASEVLLAVVSSRGSVWTKELLKHVPDAQVWPDRVTDLDAVKFMIVMKQPEGLLEKCPNLVAVNGLGHGVDYITKEEGKLKPDVQILRVVDTLMAERMAYWNLWAIINCQRRCEEYLQAQRAHRWSHGEVEDLSSEDNADFRVGILGFGALGGELASVLRKNGYPVSAWARSKRDVEGVAFFAGKEQLPAFLKDLRVLVGLLPLTPETTGLVDKDLLAMLPRGAFFINAGRGQSHKTADLLEALDSDQLAGAVLDVFEEEPLAKDSPLWDHPKVRVFPHVSSWTPIAPGVQQTLENWEAIRQGRAVAPERVVKRHLGY</sequence>
<dbReference type="SUPFAM" id="SSF51735">
    <property type="entry name" value="NAD(P)-binding Rossmann-fold domains"/>
    <property type="match status" value="1"/>
</dbReference>
<evidence type="ECO:0000259" key="3">
    <source>
        <dbReference type="Pfam" id="PF02826"/>
    </source>
</evidence>
<dbReference type="Proteomes" id="UP001255856">
    <property type="component" value="Unassembled WGS sequence"/>
</dbReference>
<comment type="caution">
    <text evidence="4">The sequence shown here is derived from an EMBL/GenBank/DDBJ whole genome shotgun (WGS) entry which is preliminary data.</text>
</comment>
<accession>A0AAD9MGX6</accession>
<evidence type="ECO:0000313" key="5">
    <source>
        <dbReference type="Proteomes" id="UP001255856"/>
    </source>
</evidence>
<dbReference type="PANTHER" id="PTHR43333">
    <property type="entry name" value="2-HACID_DH_C DOMAIN-CONTAINING PROTEIN"/>
    <property type="match status" value="1"/>
</dbReference>
<keyword evidence="1" id="KW-0560">Oxidoreductase</keyword>
<protein>
    <recommendedName>
        <fullName evidence="3">D-isomer specific 2-hydroxyacid dehydrogenase NAD-binding domain-containing protein</fullName>
    </recommendedName>
</protein>
<dbReference type="EMBL" id="JASFZW010000006">
    <property type="protein sequence ID" value="KAK2077669.1"/>
    <property type="molecule type" value="Genomic_DNA"/>
</dbReference>
<dbReference type="PANTHER" id="PTHR43333:SF1">
    <property type="entry name" value="D-ISOMER SPECIFIC 2-HYDROXYACID DEHYDROGENASE NAD-BINDING DOMAIN-CONTAINING PROTEIN"/>
    <property type="match status" value="1"/>
</dbReference>
<dbReference type="InterPro" id="IPR006140">
    <property type="entry name" value="D-isomer_DH_NAD-bd"/>
</dbReference>
<feature type="domain" description="D-isomer specific 2-hydroxyacid dehydrogenase NAD-binding" evidence="3">
    <location>
        <begin position="104"/>
        <end position="281"/>
    </location>
</feature>
<keyword evidence="5" id="KW-1185">Reference proteome</keyword>
<evidence type="ECO:0000256" key="2">
    <source>
        <dbReference type="ARBA" id="ARBA00023027"/>
    </source>
</evidence>
<keyword evidence="2" id="KW-0520">NAD</keyword>
<gene>
    <name evidence="4" type="ORF">QBZ16_004515</name>
</gene>
<reference evidence="4" key="1">
    <citation type="submission" date="2021-01" db="EMBL/GenBank/DDBJ databases">
        <authorList>
            <person name="Eckstrom K.M.E."/>
        </authorList>
    </citation>
    <scope>NUCLEOTIDE SEQUENCE</scope>
    <source>
        <strain evidence="4">UVCC 0001</strain>
    </source>
</reference>
<name>A0AAD9MGX6_PROWI</name>
<dbReference type="InterPro" id="IPR036291">
    <property type="entry name" value="NAD(P)-bd_dom_sf"/>
</dbReference>
<evidence type="ECO:0000256" key="1">
    <source>
        <dbReference type="ARBA" id="ARBA00023002"/>
    </source>
</evidence>
<dbReference type="Gene3D" id="3.40.50.720">
    <property type="entry name" value="NAD(P)-binding Rossmann-like Domain"/>
    <property type="match status" value="2"/>
</dbReference>
<evidence type="ECO:0000313" key="4">
    <source>
        <dbReference type="EMBL" id="KAK2077669.1"/>
    </source>
</evidence>
<dbReference type="GO" id="GO:0051287">
    <property type="term" value="F:NAD binding"/>
    <property type="evidence" value="ECO:0007669"/>
    <property type="project" value="InterPro"/>
</dbReference>
<dbReference type="Pfam" id="PF02826">
    <property type="entry name" value="2-Hacid_dh_C"/>
    <property type="match status" value="1"/>
</dbReference>